<organism evidence="3">
    <name type="scientific">Echinostoma caproni</name>
    <dbReference type="NCBI Taxonomy" id="27848"/>
    <lineage>
        <taxon>Eukaryota</taxon>
        <taxon>Metazoa</taxon>
        <taxon>Spiralia</taxon>
        <taxon>Lophotrochozoa</taxon>
        <taxon>Platyhelminthes</taxon>
        <taxon>Trematoda</taxon>
        <taxon>Digenea</taxon>
        <taxon>Plagiorchiida</taxon>
        <taxon>Echinostomata</taxon>
        <taxon>Echinostomatoidea</taxon>
        <taxon>Echinostomatidae</taxon>
        <taxon>Echinostoma</taxon>
    </lineage>
</organism>
<dbReference type="WBParaSite" id="ECPE_0001783401-mRNA-1">
    <property type="protein sequence ID" value="ECPE_0001783401-mRNA-1"/>
    <property type="gene ID" value="ECPE_0001783401"/>
</dbReference>
<protein>
    <submittedName>
        <fullName evidence="3">Reverse transcriptase domain-containing protein</fullName>
    </submittedName>
</protein>
<reference evidence="3" key="1">
    <citation type="submission" date="2016-06" db="UniProtKB">
        <authorList>
            <consortium name="WormBaseParasite"/>
        </authorList>
    </citation>
    <scope>IDENTIFICATION</scope>
</reference>
<dbReference type="AlphaFoldDB" id="A0A183BF04"/>
<dbReference type="PANTHER" id="PTHR37984:SF5">
    <property type="entry name" value="PROTEIN NYNRIN-LIKE"/>
    <property type="match status" value="1"/>
</dbReference>
<dbReference type="EMBL" id="UZAN01071629">
    <property type="protein sequence ID" value="VDP95101.1"/>
    <property type="molecule type" value="Genomic_DNA"/>
</dbReference>
<dbReference type="SUPFAM" id="SSF56672">
    <property type="entry name" value="DNA/RNA polymerases"/>
    <property type="match status" value="1"/>
</dbReference>
<dbReference type="Proteomes" id="UP000272942">
    <property type="component" value="Unassembled WGS sequence"/>
</dbReference>
<dbReference type="OrthoDB" id="10056300at2759"/>
<accession>A0A183BF04</accession>
<name>A0A183BF04_9TREM</name>
<dbReference type="InterPro" id="IPR050951">
    <property type="entry name" value="Retrovirus_Pol_polyprotein"/>
</dbReference>
<proteinExistence type="predicted"/>
<evidence type="ECO:0000313" key="2">
    <source>
        <dbReference type="Proteomes" id="UP000272942"/>
    </source>
</evidence>
<evidence type="ECO:0000313" key="3">
    <source>
        <dbReference type="WBParaSite" id="ECPE_0001783401-mRNA-1"/>
    </source>
</evidence>
<reference evidence="1 2" key="2">
    <citation type="submission" date="2018-11" db="EMBL/GenBank/DDBJ databases">
        <authorList>
            <consortium name="Pathogen Informatics"/>
        </authorList>
    </citation>
    <scope>NUCLEOTIDE SEQUENCE [LARGE SCALE GENOMIC DNA]</scope>
    <source>
        <strain evidence="1 2">Egypt</strain>
    </source>
</reference>
<dbReference type="Gene3D" id="3.10.10.10">
    <property type="entry name" value="HIV Type 1 Reverse Transcriptase, subunit A, domain 1"/>
    <property type="match status" value="1"/>
</dbReference>
<keyword evidence="2" id="KW-1185">Reference proteome</keyword>
<gene>
    <name evidence="1" type="ORF">ECPE_LOCUS17789</name>
</gene>
<sequence>MHTHLQHLVVKCSNNTGGMNVQPAKLEVDGEPIFLKRRAIPYGQRDVVLQSLEKMERNGIITRVTFSTWATPIVIAIKSDGKTPRICGDYRLTLNPRLRKCAAITMEPEHFMKALHGSTCF</sequence>
<dbReference type="PANTHER" id="PTHR37984">
    <property type="entry name" value="PROTEIN CBG26694"/>
    <property type="match status" value="1"/>
</dbReference>
<dbReference type="InterPro" id="IPR043502">
    <property type="entry name" value="DNA/RNA_pol_sf"/>
</dbReference>
<evidence type="ECO:0000313" key="1">
    <source>
        <dbReference type="EMBL" id="VDP95101.1"/>
    </source>
</evidence>